<feature type="transmembrane region" description="Helical" evidence="1">
    <location>
        <begin position="118"/>
        <end position="135"/>
    </location>
</feature>
<feature type="domain" description="DUF1468" evidence="2">
    <location>
        <begin position="12"/>
        <end position="144"/>
    </location>
</feature>
<name>A0AAU7KHQ9_9GAMM</name>
<evidence type="ECO:0000259" key="2">
    <source>
        <dbReference type="Pfam" id="PF07331"/>
    </source>
</evidence>
<reference evidence="3" key="1">
    <citation type="submission" date="2022-06" db="EMBL/GenBank/DDBJ databases">
        <title>A novel DMS-producing enzyme.</title>
        <authorList>
            <person name="Zhang Y."/>
        </authorList>
    </citation>
    <scope>NUCLEOTIDE SEQUENCE</scope>
    <source>
        <strain evidence="3">RT37</strain>
    </source>
</reference>
<feature type="transmembrane region" description="Helical" evidence="1">
    <location>
        <begin position="82"/>
        <end position="112"/>
    </location>
</feature>
<accession>A0AAU7KHQ9</accession>
<keyword evidence="1" id="KW-1133">Transmembrane helix</keyword>
<organism evidence="3">
    <name type="scientific">Halomonas sp. RT37</name>
    <dbReference type="NCBI Taxonomy" id="2950872"/>
    <lineage>
        <taxon>Bacteria</taxon>
        <taxon>Pseudomonadati</taxon>
        <taxon>Pseudomonadota</taxon>
        <taxon>Gammaproteobacteria</taxon>
        <taxon>Oceanospirillales</taxon>
        <taxon>Halomonadaceae</taxon>
        <taxon>Halomonas</taxon>
    </lineage>
</organism>
<proteinExistence type="predicted"/>
<sequence>MIRHWRDLLPGCALLVLAGGLYLITTDFDSVPPSFAQGMQAADMPQLILGVIAVLALVMIIQGRGHEEETKPVISWRMWTTALVLLVSVFLFGVLGLTLTTVLTCLAIPLLWGERRRLAVAIYAIGVPACIYLLFTHALQLRLPQGVLSPWLS</sequence>
<evidence type="ECO:0000256" key="1">
    <source>
        <dbReference type="SAM" id="Phobius"/>
    </source>
</evidence>
<protein>
    <submittedName>
        <fullName evidence="3">Tripartite tricarboxylate transporter TctB family protein</fullName>
    </submittedName>
</protein>
<keyword evidence="1" id="KW-0812">Transmembrane</keyword>
<dbReference type="AlphaFoldDB" id="A0AAU7KHQ9"/>
<evidence type="ECO:0000313" key="3">
    <source>
        <dbReference type="EMBL" id="XBO71210.1"/>
    </source>
</evidence>
<dbReference type="RefSeq" id="WP_108449460.1">
    <property type="nucleotide sequence ID" value="NZ_CP098827.1"/>
</dbReference>
<feature type="transmembrane region" description="Helical" evidence="1">
    <location>
        <begin position="44"/>
        <end position="61"/>
    </location>
</feature>
<dbReference type="EMBL" id="CP098827">
    <property type="protein sequence ID" value="XBO71210.1"/>
    <property type="molecule type" value="Genomic_DNA"/>
</dbReference>
<keyword evidence="1" id="KW-0472">Membrane</keyword>
<feature type="transmembrane region" description="Helical" evidence="1">
    <location>
        <begin position="7"/>
        <end position="24"/>
    </location>
</feature>
<dbReference type="Pfam" id="PF07331">
    <property type="entry name" value="TctB"/>
    <property type="match status" value="1"/>
</dbReference>
<gene>
    <name evidence="3" type="ORF">NFG58_00370</name>
</gene>
<dbReference type="InterPro" id="IPR009936">
    <property type="entry name" value="DUF1468"/>
</dbReference>